<dbReference type="FunFam" id="3.40.309.10:FF:000001">
    <property type="entry name" value="Mitochondrial aldehyde dehydrogenase 2"/>
    <property type="match status" value="1"/>
</dbReference>
<evidence type="ECO:0000256" key="3">
    <source>
        <dbReference type="PROSITE-ProRule" id="PRU10007"/>
    </source>
</evidence>
<dbReference type="InterPro" id="IPR016163">
    <property type="entry name" value="Ald_DH_C"/>
</dbReference>
<dbReference type="WBParaSite" id="TMUE_3000011694.2">
    <property type="protein sequence ID" value="TMUE_3000011694.2"/>
    <property type="gene ID" value="WBGene00288972"/>
</dbReference>
<dbReference type="InterPro" id="IPR029510">
    <property type="entry name" value="Ald_DH_CS_GLU"/>
</dbReference>
<dbReference type="InterPro" id="IPR016161">
    <property type="entry name" value="Ald_DH/histidinol_DH"/>
</dbReference>
<protein>
    <submittedName>
        <fullName evidence="7 8">Aldedh domain-containing protein</fullName>
    </submittedName>
</protein>
<reference evidence="6" key="1">
    <citation type="submission" date="2013-11" db="EMBL/GenBank/DDBJ databases">
        <authorList>
            <person name="Aslett M."/>
        </authorList>
    </citation>
    <scope>NUCLEOTIDE SEQUENCE [LARGE SCALE GENOMIC DNA]</scope>
    <source>
        <strain evidence="6">Edinburgh</strain>
    </source>
</reference>
<dbReference type="FunFam" id="3.40.605.10:FF:000050">
    <property type="entry name" value="Aldehyde dehydrogenase, mitochondrial"/>
    <property type="match status" value="1"/>
</dbReference>
<reference evidence="7" key="3">
    <citation type="submission" date="2019-12" db="UniProtKB">
        <authorList>
            <consortium name="WormBaseParasite"/>
        </authorList>
    </citation>
    <scope>IDENTIFICATION</scope>
</reference>
<evidence type="ECO:0000313" key="6">
    <source>
        <dbReference type="Proteomes" id="UP000046395"/>
    </source>
</evidence>
<keyword evidence="2 4" id="KW-0560">Oxidoreductase</keyword>
<dbReference type="PANTHER" id="PTHR11699">
    <property type="entry name" value="ALDEHYDE DEHYDROGENASE-RELATED"/>
    <property type="match status" value="1"/>
</dbReference>
<evidence type="ECO:0000256" key="1">
    <source>
        <dbReference type="ARBA" id="ARBA00009986"/>
    </source>
</evidence>
<dbReference type="PROSITE" id="PS00687">
    <property type="entry name" value="ALDEHYDE_DEHYDR_GLU"/>
    <property type="match status" value="1"/>
</dbReference>
<reference evidence="6" key="2">
    <citation type="submission" date="2014-03" db="EMBL/GenBank/DDBJ databases">
        <title>The whipworm genome and dual-species transcriptomics of an intimate host-pathogen interaction.</title>
        <authorList>
            <person name="Foth B.J."/>
            <person name="Tsai I.J."/>
            <person name="Reid A.J."/>
            <person name="Bancroft A.J."/>
            <person name="Nichol S."/>
            <person name="Tracey A."/>
            <person name="Holroyd N."/>
            <person name="Cotton J.A."/>
            <person name="Stanley E.J."/>
            <person name="Zarowiecki M."/>
            <person name="Liu J.Z."/>
            <person name="Huckvale T."/>
            <person name="Cooper P.J."/>
            <person name="Grencis R.K."/>
            <person name="Berriman M."/>
        </authorList>
    </citation>
    <scope>NUCLEOTIDE SEQUENCE [LARGE SCALE GENOMIC DNA]</scope>
    <source>
        <strain evidence="6">Edinburgh</strain>
    </source>
</reference>
<evidence type="ECO:0000256" key="2">
    <source>
        <dbReference type="ARBA" id="ARBA00023002"/>
    </source>
</evidence>
<dbReference type="STRING" id="70415.A0A5S6QX73"/>
<dbReference type="InterPro" id="IPR015590">
    <property type="entry name" value="Aldehyde_DH_dom"/>
</dbReference>
<dbReference type="Gene3D" id="3.40.605.10">
    <property type="entry name" value="Aldehyde Dehydrogenase, Chain A, domain 1"/>
    <property type="match status" value="1"/>
</dbReference>
<name>A0A5S6QX73_TRIMR</name>
<evidence type="ECO:0000313" key="8">
    <source>
        <dbReference type="WBParaSite" id="TMUE_3000011694.2"/>
    </source>
</evidence>
<dbReference type="Proteomes" id="UP000046395">
    <property type="component" value="Unassembled WGS sequence"/>
</dbReference>
<dbReference type="GO" id="GO:0016620">
    <property type="term" value="F:oxidoreductase activity, acting on the aldehyde or oxo group of donors, NAD or NADP as acceptor"/>
    <property type="evidence" value="ECO:0007669"/>
    <property type="project" value="InterPro"/>
</dbReference>
<accession>A0A5S6QX73</accession>
<feature type="active site" evidence="3">
    <location>
        <position position="264"/>
    </location>
</feature>
<evidence type="ECO:0000313" key="7">
    <source>
        <dbReference type="WBParaSite" id="TMUE_3000011694.1"/>
    </source>
</evidence>
<dbReference type="InterPro" id="IPR016160">
    <property type="entry name" value="Ald_DH_CS_CYS"/>
</dbReference>
<evidence type="ECO:0000256" key="4">
    <source>
        <dbReference type="RuleBase" id="RU003345"/>
    </source>
</evidence>
<dbReference type="PROSITE" id="PS00070">
    <property type="entry name" value="ALDEHYDE_DEHYDR_CYS"/>
    <property type="match status" value="1"/>
</dbReference>
<feature type="domain" description="Aldehyde dehydrogenase" evidence="5">
    <location>
        <begin position="26"/>
        <end position="487"/>
    </location>
</feature>
<keyword evidence="6" id="KW-1185">Reference proteome</keyword>
<sequence length="497" mass="53997">MSCPKIEPVKDIQIRHTQIFIANKFVNSLSGKTFPDINPVNEKTLANIQEGDKPDVDEAIKAARSAFTRGSEWRRMDASQRGILLNKLADLVERDAPNLATLECMDVGKPFAEAAQDIFTAAKFLRYYGGLADKLSGRTVPVNGSYFTYTLMEPVGVCAAILPWNFPLMLLCWKVGPALCAGCTMVVKPAEQTPLTALYFASLVVEAGVPPGVINIVPGFGPTVGAALAFHEDVDKITFTGSTEVGKLIMEAAGKSNLKKVTLELGGKSPNIICSDCDLDHAVATAHSAVFANMGQCCTAGSRCFVQEEIYDKFIARAVELAKKRVVGNPLDSKVNSGPQVDKEQFTKILKLIESGKSEGARLICGGGRKFSEGFFIEPTIFADVQDDMQISKEEIFGPVQQIYKFKTLEEAVERANRTNYGLAAAIFTKDINKAISVAGALEAGTVWVNCYNVVNPQAPFGGYKQSGIGREHSIEGVREYCEVKTVCIHIDEEKTR</sequence>
<organism evidence="6 7">
    <name type="scientific">Trichuris muris</name>
    <name type="common">Mouse whipworm</name>
    <dbReference type="NCBI Taxonomy" id="70415"/>
    <lineage>
        <taxon>Eukaryota</taxon>
        <taxon>Metazoa</taxon>
        <taxon>Ecdysozoa</taxon>
        <taxon>Nematoda</taxon>
        <taxon>Enoplea</taxon>
        <taxon>Dorylaimia</taxon>
        <taxon>Trichinellida</taxon>
        <taxon>Trichuridae</taxon>
        <taxon>Trichuris</taxon>
    </lineage>
</organism>
<dbReference type="WBParaSite" id="TMUE_3000011694.1">
    <property type="protein sequence ID" value="TMUE_3000011694.1"/>
    <property type="gene ID" value="WBGene00288972"/>
</dbReference>
<dbReference type="AlphaFoldDB" id="A0A5S6QX73"/>
<dbReference type="SUPFAM" id="SSF53720">
    <property type="entry name" value="ALDH-like"/>
    <property type="match status" value="1"/>
</dbReference>
<comment type="similarity">
    <text evidence="1 4">Belongs to the aldehyde dehydrogenase family.</text>
</comment>
<evidence type="ECO:0000259" key="5">
    <source>
        <dbReference type="Pfam" id="PF00171"/>
    </source>
</evidence>
<dbReference type="Pfam" id="PF00171">
    <property type="entry name" value="Aldedh"/>
    <property type="match status" value="1"/>
</dbReference>
<dbReference type="Gene3D" id="3.40.309.10">
    <property type="entry name" value="Aldehyde Dehydrogenase, Chain A, domain 2"/>
    <property type="match status" value="1"/>
</dbReference>
<dbReference type="InterPro" id="IPR016162">
    <property type="entry name" value="Ald_DH_N"/>
</dbReference>
<proteinExistence type="inferred from homology"/>